<accession>A0A238L487</accession>
<evidence type="ECO:0000313" key="1">
    <source>
        <dbReference type="EMBL" id="SMX49222.1"/>
    </source>
</evidence>
<dbReference type="Proteomes" id="UP000220836">
    <property type="component" value="Unassembled WGS sequence"/>
</dbReference>
<sequence>MTSAREKRGGAPVGFIAELDGIEAASVIYLRLWCDGPESQESVWNDFASSLGPAQARKALKSFENLCSLCSKHGRRPLMRHSVNCKCLGSDEACFANFIGTAVTGDRDDSILIATLLVRPDVAPLLASLATEFGLALKRMNLRVPKRMAGKEQTFHTQPAILH</sequence>
<protein>
    <submittedName>
        <fullName evidence="1">Uncharacterized protein</fullName>
    </submittedName>
</protein>
<dbReference type="AlphaFoldDB" id="A0A238L487"/>
<organism evidence="1 2">
    <name type="scientific">Pelagimonas varians</name>
    <dbReference type="NCBI Taxonomy" id="696760"/>
    <lineage>
        <taxon>Bacteria</taxon>
        <taxon>Pseudomonadati</taxon>
        <taxon>Pseudomonadota</taxon>
        <taxon>Alphaproteobacteria</taxon>
        <taxon>Rhodobacterales</taxon>
        <taxon>Roseobacteraceae</taxon>
        <taxon>Pelagimonas</taxon>
    </lineage>
</organism>
<dbReference type="EMBL" id="FXYH01000020">
    <property type="protein sequence ID" value="SMX49222.1"/>
    <property type="molecule type" value="Genomic_DNA"/>
</dbReference>
<dbReference type="OrthoDB" id="7874397at2"/>
<dbReference type="RefSeq" id="WP_097806561.1">
    <property type="nucleotide sequence ID" value="NZ_FXYH01000020.1"/>
</dbReference>
<proteinExistence type="predicted"/>
<keyword evidence="2" id="KW-1185">Reference proteome</keyword>
<reference evidence="1 2" key="1">
    <citation type="submission" date="2017-05" db="EMBL/GenBank/DDBJ databases">
        <authorList>
            <person name="Song R."/>
            <person name="Chenine A.L."/>
            <person name="Ruprecht R.M."/>
        </authorList>
    </citation>
    <scope>NUCLEOTIDE SEQUENCE [LARGE SCALE GENOMIC DNA]</scope>
    <source>
        <strain evidence="1 2">CECT 8663</strain>
    </source>
</reference>
<evidence type="ECO:0000313" key="2">
    <source>
        <dbReference type="Proteomes" id="UP000220836"/>
    </source>
</evidence>
<name>A0A238L487_9RHOB</name>
<gene>
    <name evidence="1" type="ORF">PEV8663_04135</name>
</gene>